<feature type="domain" description="DNA helicase Pif1-like DEAD-box helicase" evidence="2">
    <location>
        <begin position="739"/>
        <end position="961"/>
    </location>
</feature>
<sequence length="1228" mass="138961">MLDDHNELVQTFRRVRQQLQDSSTPNLKLRIFGAKSRNRQYDLPVSSEIAALIPGDFVPDRDDQDIIVDHVHEGLKRITSLNPKFDALHFPLLFPYGEDGYHPLIKYRADRCSASMRRQFVTQREYYAYRLQYREAEGHTLVQAGKALQHYCIDAYSSVELNRLAFLRTHQTELRAEVYQGLQDAMARGDLDGDKVGHVVLPGTYIGSPRYMQQLYHDAMAVVEFLGNPDLFITFTCNALWDEISQSFDTIVGSHVVDKPMVVSRVFHMKLNILIDDIKRESYFGKTIATEIPDPQLDPVGYEAVVKYMLHGPCGESNTTAPCMKDKKLNSNKKCGKHFPKEFNSATSFDKFGNVVYKRSNSGIHVQKKNGVLDNRHVVPYNRNLLVRLQAHINVEVCHKGKLIKYLFKYVTKGPDRSLIIAEESSTSMAVPTTQSGKNRDEIQQFIDCRSLSSYEAIWRLNEYPIHFREPSVVRLGVHLDGQQKVPYRKQSSVSNVLKNPNAGKTHLTEWFVLNQKDPEARNLTYSQIPTKYTWLEDCKEWSPRKRNFAIGRVAYVPPGSGDVFFLRILLTKVRGATSYVNLRTVEGEICADYEKACEKLGLLADSSEWIRVLNEISGASMPNVIRNTFVSMLMFCEIPNPSALFQATWRYMGDDYAYQVDKGGRSGEPKLSDERLQNWVLRQLQQLLGSHSASLEDFNLPVPHDMVSDDGTNPLINDHLNFEVDQQQALCASLLESLNKEQLHIYSAVINSVHNNKGCPFFLYGHGGTGKTYLYNAITAKLRSLSKIVVLVASSGIAATLLPKATTAHSRFKIPLTLDMTSTCPIKKGTHLAELLREASLIIWDEAPMTHRQAFEAVDRSLCDIMNIPLRGQRYRPFGGKTVLFGGDFRQTLPVITEAGREQTVDGSLTRSHLWKSFTLLRLHRNMRINVSLPGEEDSLNGYTFPAWVLALGDGRLKAKSFKKDTPTDWVQIPPMFLIAHEGDPTEAIVDDVYDSFVANYDQPAYLSNRAIITPTNAKVSEINEYMLQLVPGDSKAYYSSDSLLQSTETADAFDQCYPVEFLNTLKFNGVPDHELVLKNNTPVMLLRNLNPALGLCNGTRIMITMLGNDIIKGNIMGGTHDTDEVIVPRIVLNIESPKWPFILKRRQFPVRLCYGMTINKSQGQTLDKVGIYLPEPVFSHGQLYVAVSRVKSARGLRILINNPEDIPHDHTRNIVFREAFADIMTD</sequence>
<evidence type="ECO:0000256" key="1">
    <source>
        <dbReference type="RuleBase" id="RU363044"/>
    </source>
</evidence>
<keyword evidence="1" id="KW-0234">DNA repair</keyword>
<name>A0AAV2FE54_9ROSI</name>
<keyword evidence="1" id="KW-0067">ATP-binding</keyword>
<evidence type="ECO:0000259" key="3">
    <source>
        <dbReference type="Pfam" id="PF14214"/>
    </source>
</evidence>
<protein>
    <recommendedName>
        <fullName evidence="1">ATP-dependent DNA helicase</fullName>
        <ecNumber evidence="1">5.6.2.3</ecNumber>
    </recommendedName>
</protein>
<dbReference type="InterPro" id="IPR010285">
    <property type="entry name" value="DNA_helicase_pif1-like_DEAD"/>
</dbReference>
<dbReference type="GO" id="GO:0005524">
    <property type="term" value="F:ATP binding"/>
    <property type="evidence" value="ECO:0007669"/>
    <property type="project" value="UniProtKB-KW"/>
</dbReference>
<dbReference type="CDD" id="cd18809">
    <property type="entry name" value="SF1_C_RecD"/>
    <property type="match status" value="1"/>
</dbReference>
<dbReference type="InterPro" id="IPR027417">
    <property type="entry name" value="P-loop_NTPase"/>
</dbReference>
<dbReference type="FunFam" id="3.40.50.300:FF:002884">
    <property type="entry name" value="ATP-dependent DNA helicase"/>
    <property type="match status" value="1"/>
</dbReference>
<dbReference type="InterPro" id="IPR049163">
    <property type="entry name" value="Pif1-like_2B_dom"/>
</dbReference>
<dbReference type="Proteomes" id="UP001497516">
    <property type="component" value="Chromosome 6"/>
</dbReference>
<dbReference type="GO" id="GO:0006310">
    <property type="term" value="P:DNA recombination"/>
    <property type="evidence" value="ECO:0007669"/>
    <property type="project" value="UniProtKB-KW"/>
</dbReference>
<dbReference type="InterPro" id="IPR025476">
    <property type="entry name" value="Helitron_helicase-like"/>
</dbReference>
<keyword evidence="1" id="KW-0233">DNA recombination</keyword>
<dbReference type="GO" id="GO:0000723">
    <property type="term" value="P:telomere maintenance"/>
    <property type="evidence" value="ECO:0007669"/>
    <property type="project" value="InterPro"/>
</dbReference>
<dbReference type="Pfam" id="PF21530">
    <property type="entry name" value="Pif1_2B_dom"/>
    <property type="match status" value="1"/>
</dbReference>
<proteinExistence type="inferred from homology"/>
<dbReference type="Pfam" id="PF05970">
    <property type="entry name" value="PIF1"/>
    <property type="match status" value="1"/>
</dbReference>
<dbReference type="GO" id="GO:0043139">
    <property type="term" value="F:5'-3' DNA helicase activity"/>
    <property type="evidence" value="ECO:0007669"/>
    <property type="project" value="UniProtKB-EC"/>
</dbReference>
<dbReference type="EC" id="5.6.2.3" evidence="1"/>
<dbReference type="Pfam" id="PF14214">
    <property type="entry name" value="Helitron_like_N"/>
    <property type="match status" value="1"/>
</dbReference>
<dbReference type="EMBL" id="OZ034819">
    <property type="protein sequence ID" value="CAL1395935.1"/>
    <property type="molecule type" value="Genomic_DNA"/>
</dbReference>
<comment type="cofactor">
    <cofactor evidence="1">
        <name>Mg(2+)</name>
        <dbReference type="ChEBI" id="CHEBI:18420"/>
    </cofactor>
</comment>
<dbReference type="Gene3D" id="3.40.50.300">
    <property type="entry name" value="P-loop containing nucleotide triphosphate hydrolases"/>
    <property type="match status" value="2"/>
</dbReference>
<dbReference type="GO" id="GO:0006281">
    <property type="term" value="P:DNA repair"/>
    <property type="evidence" value="ECO:0007669"/>
    <property type="project" value="UniProtKB-KW"/>
</dbReference>
<feature type="domain" description="Helitron helicase-like" evidence="3">
    <location>
        <begin position="126"/>
        <end position="288"/>
    </location>
</feature>
<dbReference type="PANTHER" id="PTHR10492">
    <property type="match status" value="1"/>
</dbReference>
<evidence type="ECO:0000313" key="6">
    <source>
        <dbReference type="Proteomes" id="UP001497516"/>
    </source>
</evidence>
<organism evidence="5 6">
    <name type="scientific">Linum trigynum</name>
    <dbReference type="NCBI Taxonomy" id="586398"/>
    <lineage>
        <taxon>Eukaryota</taxon>
        <taxon>Viridiplantae</taxon>
        <taxon>Streptophyta</taxon>
        <taxon>Embryophyta</taxon>
        <taxon>Tracheophyta</taxon>
        <taxon>Spermatophyta</taxon>
        <taxon>Magnoliopsida</taxon>
        <taxon>eudicotyledons</taxon>
        <taxon>Gunneridae</taxon>
        <taxon>Pentapetalae</taxon>
        <taxon>rosids</taxon>
        <taxon>fabids</taxon>
        <taxon>Malpighiales</taxon>
        <taxon>Linaceae</taxon>
        <taxon>Linum</taxon>
    </lineage>
</organism>
<keyword evidence="1" id="KW-0547">Nucleotide-binding</keyword>
<feature type="domain" description="DNA helicase Pif1-like 2B" evidence="4">
    <location>
        <begin position="1062"/>
        <end position="1108"/>
    </location>
</feature>
<dbReference type="PANTHER" id="PTHR10492:SF57">
    <property type="entry name" value="ATP-DEPENDENT DNA HELICASE"/>
    <property type="match status" value="1"/>
</dbReference>
<keyword evidence="1" id="KW-0347">Helicase</keyword>
<reference evidence="5 6" key="1">
    <citation type="submission" date="2024-04" db="EMBL/GenBank/DDBJ databases">
        <authorList>
            <person name="Fracassetti M."/>
        </authorList>
    </citation>
    <scope>NUCLEOTIDE SEQUENCE [LARGE SCALE GENOMIC DNA]</scope>
</reference>
<evidence type="ECO:0000259" key="2">
    <source>
        <dbReference type="Pfam" id="PF05970"/>
    </source>
</evidence>
<keyword evidence="6" id="KW-1185">Reference proteome</keyword>
<comment type="similarity">
    <text evidence="1">Belongs to the helicase family.</text>
</comment>
<keyword evidence="1" id="KW-0227">DNA damage</keyword>
<accession>A0AAV2FE54</accession>
<gene>
    <name evidence="5" type="ORF">LTRI10_LOCUS36330</name>
</gene>
<comment type="catalytic activity">
    <reaction evidence="1">
        <text>ATP + H2O = ADP + phosphate + H(+)</text>
        <dbReference type="Rhea" id="RHEA:13065"/>
        <dbReference type="ChEBI" id="CHEBI:15377"/>
        <dbReference type="ChEBI" id="CHEBI:15378"/>
        <dbReference type="ChEBI" id="CHEBI:30616"/>
        <dbReference type="ChEBI" id="CHEBI:43474"/>
        <dbReference type="ChEBI" id="CHEBI:456216"/>
        <dbReference type="EC" id="5.6.2.3"/>
    </reaction>
</comment>
<keyword evidence="1" id="KW-0378">Hydrolase</keyword>
<dbReference type="SUPFAM" id="SSF52540">
    <property type="entry name" value="P-loop containing nucleoside triphosphate hydrolases"/>
    <property type="match status" value="2"/>
</dbReference>
<dbReference type="AlphaFoldDB" id="A0AAV2FE54"/>
<dbReference type="GO" id="GO:0016787">
    <property type="term" value="F:hydrolase activity"/>
    <property type="evidence" value="ECO:0007669"/>
    <property type="project" value="UniProtKB-KW"/>
</dbReference>
<evidence type="ECO:0000313" key="5">
    <source>
        <dbReference type="EMBL" id="CAL1395935.1"/>
    </source>
</evidence>
<evidence type="ECO:0000259" key="4">
    <source>
        <dbReference type="Pfam" id="PF21530"/>
    </source>
</evidence>